<dbReference type="EMBL" id="KV907493">
    <property type="protein sequence ID" value="OOG00696.1"/>
    <property type="molecule type" value="Genomic_DNA"/>
</dbReference>
<evidence type="ECO:0000313" key="1">
    <source>
        <dbReference type="EMBL" id="OOG00696.1"/>
    </source>
</evidence>
<dbReference type="Pfam" id="PF21858">
    <property type="entry name" value="DUF6914"/>
    <property type="match status" value="1"/>
</dbReference>
<accession>A0A1R3S1Q5</accession>
<dbReference type="STRING" id="602072.A0A1R3S1Q5"/>
<dbReference type="InterPro" id="IPR054208">
    <property type="entry name" value="DUF6914"/>
</dbReference>
<reference evidence="2" key="1">
    <citation type="journal article" date="2017" name="Genome Biol.">
        <title>Comparative genomics reveals high biological diversity and specific adaptations in the industrially and medically important fungal genus Aspergillus.</title>
        <authorList>
            <person name="de Vries R.P."/>
            <person name="Riley R."/>
            <person name="Wiebenga A."/>
            <person name="Aguilar-Osorio G."/>
            <person name="Amillis S."/>
            <person name="Uchima C.A."/>
            <person name="Anderluh G."/>
            <person name="Asadollahi M."/>
            <person name="Askin M."/>
            <person name="Barry K."/>
            <person name="Battaglia E."/>
            <person name="Bayram O."/>
            <person name="Benocci T."/>
            <person name="Braus-Stromeyer S.A."/>
            <person name="Caldana C."/>
            <person name="Canovas D."/>
            <person name="Cerqueira G.C."/>
            <person name="Chen F."/>
            <person name="Chen W."/>
            <person name="Choi C."/>
            <person name="Clum A."/>
            <person name="Dos Santos R.A."/>
            <person name="Damasio A.R."/>
            <person name="Diallinas G."/>
            <person name="Emri T."/>
            <person name="Fekete E."/>
            <person name="Flipphi M."/>
            <person name="Freyberg S."/>
            <person name="Gallo A."/>
            <person name="Gournas C."/>
            <person name="Habgood R."/>
            <person name="Hainaut M."/>
            <person name="Harispe M.L."/>
            <person name="Henrissat B."/>
            <person name="Hilden K.S."/>
            <person name="Hope R."/>
            <person name="Hossain A."/>
            <person name="Karabika E."/>
            <person name="Karaffa L."/>
            <person name="Karanyi Z."/>
            <person name="Krasevec N."/>
            <person name="Kuo A."/>
            <person name="Kusch H."/>
            <person name="LaButti K."/>
            <person name="Lagendijk E.L."/>
            <person name="Lapidus A."/>
            <person name="Levasseur A."/>
            <person name="Lindquist E."/>
            <person name="Lipzen A."/>
            <person name="Logrieco A.F."/>
            <person name="MacCabe A."/>
            <person name="Maekelae M.R."/>
            <person name="Malavazi I."/>
            <person name="Melin P."/>
            <person name="Meyer V."/>
            <person name="Mielnichuk N."/>
            <person name="Miskei M."/>
            <person name="Molnar A.P."/>
            <person name="Mule G."/>
            <person name="Ngan C.Y."/>
            <person name="Orejas M."/>
            <person name="Orosz E."/>
            <person name="Ouedraogo J.P."/>
            <person name="Overkamp K.M."/>
            <person name="Park H.-S."/>
            <person name="Perrone G."/>
            <person name="Piumi F."/>
            <person name="Punt P.J."/>
            <person name="Ram A.F."/>
            <person name="Ramon A."/>
            <person name="Rauscher S."/>
            <person name="Record E."/>
            <person name="Riano-Pachon D.M."/>
            <person name="Robert V."/>
            <person name="Roehrig J."/>
            <person name="Ruller R."/>
            <person name="Salamov A."/>
            <person name="Salih N.S."/>
            <person name="Samson R.A."/>
            <person name="Sandor E."/>
            <person name="Sanguinetti M."/>
            <person name="Schuetze T."/>
            <person name="Sepcic K."/>
            <person name="Shelest E."/>
            <person name="Sherlock G."/>
            <person name="Sophianopoulou V."/>
            <person name="Squina F.M."/>
            <person name="Sun H."/>
            <person name="Susca A."/>
            <person name="Todd R.B."/>
            <person name="Tsang A."/>
            <person name="Unkles S.E."/>
            <person name="van de Wiele N."/>
            <person name="van Rossen-Uffink D."/>
            <person name="Oliveira J.V."/>
            <person name="Vesth T.C."/>
            <person name="Visser J."/>
            <person name="Yu J.-H."/>
            <person name="Zhou M."/>
            <person name="Andersen M.R."/>
            <person name="Archer D.B."/>
            <person name="Baker S.E."/>
            <person name="Benoit I."/>
            <person name="Brakhage A.A."/>
            <person name="Braus G.H."/>
            <person name="Fischer R."/>
            <person name="Frisvad J.C."/>
            <person name="Goldman G.H."/>
            <person name="Houbraken J."/>
            <person name="Oakley B."/>
            <person name="Pocsi I."/>
            <person name="Scazzocchio C."/>
            <person name="Seiboth B."/>
            <person name="vanKuyk P.A."/>
            <person name="Wortman J."/>
            <person name="Dyer P.S."/>
            <person name="Grigoriev I.V."/>
        </authorList>
    </citation>
    <scope>NUCLEOTIDE SEQUENCE [LARGE SCALE GENOMIC DNA]</scope>
    <source>
        <strain evidence="2">ITEM 5010</strain>
    </source>
</reference>
<organism evidence="1 2">
    <name type="scientific">Aspergillus carbonarius (strain ITEM 5010)</name>
    <dbReference type="NCBI Taxonomy" id="602072"/>
    <lineage>
        <taxon>Eukaryota</taxon>
        <taxon>Fungi</taxon>
        <taxon>Dikarya</taxon>
        <taxon>Ascomycota</taxon>
        <taxon>Pezizomycotina</taxon>
        <taxon>Eurotiomycetes</taxon>
        <taxon>Eurotiomycetidae</taxon>
        <taxon>Eurotiales</taxon>
        <taxon>Aspergillaceae</taxon>
        <taxon>Aspergillus</taxon>
        <taxon>Aspergillus subgen. Circumdati</taxon>
    </lineage>
</organism>
<evidence type="ECO:0000313" key="2">
    <source>
        <dbReference type="Proteomes" id="UP000188318"/>
    </source>
</evidence>
<sequence>MAAKDKRRVYIILHQRGALSFGVNRRRLGYAAYHWGIIAPPKESTGRDCYLFDVFDGHMIDPATNIDRNPSLVWKRRSRSNINPNLSGSLVAQIMIGKVPNDVTFQQMDASLNTLPVPRKGILPEENCVTWIRLAIGKLQEEGWAEQFDIDRFLDFSLAYADGRTGYESKRIFNYTARPMKPNLWWVLSRVMKRRLSELLG</sequence>
<dbReference type="AlphaFoldDB" id="A0A1R3S1Q5"/>
<gene>
    <name evidence="1" type="ORF">ASPCADRAFT_125706</name>
</gene>
<dbReference type="OMA" id="DCYAFDV"/>
<keyword evidence="2" id="KW-1185">Reference proteome</keyword>
<name>A0A1R3S1Q5_ASPC5</name>
<protein>
    <submittedName>
        <fullName evidence="1">Uncharacterized protein</fullName>
    </submittedName>
</protein>
<proteinExistence type="predicted"/>
<dbReference type="VEuPathDB" id="FungiDB:ASPCADRAFT_125706"/>
<dbReference type="OrthoDB" id="4924482at2759"/>
<dbReference type="Proteomes" id="UP000188318">
    <property type="component" value="Unassembled WGS sequence"/>
</dbReference>